<dbReference type="STRING" id="337451.A0A3S3NT56"/>
<evidence type="ECO:0000256" key="1">
    <source>
        <dbReference type="ARBA" id="ARBA00005814"/>
    </source>
</evidence>
<proteinExistence type="inferred from homology"/>
<dbReference type="AlphaFoldDB" id="A0A3S3NT56"/>
<keyword evidence="5" id="KW-1185">Reference proteome</keyword>
<comment type="similarity">
    <text evidence="1">Belongs to the ABC transporter superfamily. ABCG family. Eye pigment precursor importer (TC 3.A.1.204) subfamily.</text>
</comment>
<comment type="caution">
    <text evidence="4">The sequence shown here is derived from an EMBL/GenBank/DDBJ whole genome shotgun (WGS) entry which is preliminary data.</text>
</comment>
<dbReference type="OrthoDB" id="66620at2759"/>
<evidence type="ECO:0000256" key="2">
    <source>
        <dbReference type="ARBA" id="ARBA00022448"/>
    </source>
</evidence>
<keyword evidence="3" id="KW-0472">Membrane</keyword>
<protein>
    <submittedName>
        <fullName evidence="4">ABC transporter</fullName>
    </submittedName>
</protein>
<accession>A0A3S3NT56</accession>
<keyword evidence="2" id="KW-0813">Transport</keyword>
<name>A0A3S3NT56_9MAGN</name>
<dbReference type="PANTHER" id="PTHR48042">
    <property type="entry name" value="ABC TRANSPORTER G FAMILY MEMBER 11"/>
    <property type="match status" value="1"/>
</dbReference>
<dbReference type="EMBL" id="QPKB01000876">
    <property type="protein sequence ID" value="RWR98219.1"/>
    <property type="molecule type" value="Genomic_DNA"/>
</dbReference>
<feature type="transmembrane region" description="Helical" evidence="3">
    <location>
        <begin position="148"/>
        <end position="170"/>
    </location>
</feature>
<dbReference type="InterPro" id="IPR052215">
    <property type="entry name" value="Plant_ABCG"/>
</dbReference>
<reference evidence="4 5" key="1">
    <citation type="journal article" date="2019" name="Nat. Plants">
        <title>Stout camphor tree genome fills gaps in understanding of flowering plant genome evolution.</title>
        <authorList>
            <person name="Chaw S.M."/>
            <person name="Liu Y.C."/>
            <person name="Wu Y.W."/>
            <person name="Wang H.Y."/>
            <person name="Lin C.I."/>
            <person name="Wu C.S."/>
            <person name="Ke H.M."/>
            <person name="Chang L.Y."/>
            <person name="Hsu C.Y."/>
            <person name="Yang H.T."/>
            <person name="Sudianto E."/>
            <person name="Hsu M.H."/>
            <person name="Wu K.P."/>
            <person name="Wang L.N."/>
            <person name="Leebens-Mack J.H."/>
            <person name="Tsai I.J."/>
        </authorList>
    </citation>
    <scope>NUCLEOTIDE SEQUENCE [LARGE SCALE GENOMIC DNA]</scope>
    <source>
        <strain evidence="5">cv. Chaw 1501</strain>
        <tissue evidence="4">Young leaves</tissue>
    </source>
</reference>
<evidence type="ECO:0000256" key="3">
    <source>
        <dbReference type="SAM" id="Phobius"/>
    </source>
</evidence>
<keyword evidence="3" id="KW-0812">Transmembrane</keyword>
<feature type="transmembrane region" description="Helical" evidence="3">
    <location>
        <begin position="191"/>
        <end position="213"/>
    </location>
</feature>
<evidence type="ECO:0000313" key="5">
    <source>
        <dbReference type="Proteomes" id="UP000283530"/>
    </source>
</evidence>
<keyword evidence="3" id="KW-1133">Transmembrane helix</keyword>
<organism evidence="4 5">
    <name type="scientific">Cinnamomum micranthum f. kanehirae</name>
    <dbReference type="NCBI Taxonomy" id="337451"/>
    <lineage>
        <taxon>Eukaryota</taxon>
        <taxon>Viridiplantae</taxon>
        <taxon>Streptophyta</taxon>
        <taxon>Embryophyta</taxon>
        <taxon>Tracheophyta</taxon>
        <taxon>Spermatophyta</taxon>
        <taxon>Magnoliopsida</taxon>
        <taxon>Magnoliidae</taxon>
        <taxon>Laurales</taxon>
        <taxon>Lauraceae</taxon>
        <taxon>Cinnamomum</taxon>
    </lineage>
</organism>
<dbReference type="Proteomes" id="UP000283530">
    <property type="component" value="Unassembled WGS sequence"/>
</dbReference>
<gene>
    <name evidence="4" type="ORF">CKAN_02773300</name>
</gene>
<evidence type="ECO:0000313" key="4">
    <source>
        <dbReference type="EMBL" id="RWR98219.1"/>
    </source>
</evidence>
<sequence>MKHRMEGGPPKSEWWPKEEGCGALHASWRRTIVLLSINPAVKSLNFFHNLCLLSAGRQVVFWVAAAAANEFFAVNGFPCPSLRNPSDHYLRTINKGLRSGPWSHTNCQAIDILVKSYKRRALDKKEAKPASSTQSLVLTRRSYVNMDLGYYGLRLAIYIALCLCVAPSTMTLARSYGSIQARINAYTKRHYAYAAFVVGNHFLPFLTCFHSLYSLEPLPTTLLAYQRGIDLSYSSPLGYYSVSHDVWLRALMIDRRQFVPDFLMGIITGAGIQGSLMLNGGFFRLPDDLPSPSEVPHVLHCIPQVC</sequence>
<dbReference type="PANTHER" id="PTHR48042:SF19">
    <property type="entry name" value="OS09G0472100 PROTEIN"/>
    <property type="match status" value="1"/>
</dbReference>